<dbReference type="Pfam" id="PF03235">
    <property type="entry name" value="GmrSD_N"/>
    <property type="match status" value="1"/>
</dbReference>
<reference evidence="3" key="2">
    <citation type="submission" date="2016-02" db="EMBL/GenBank/DDBJ databases">
        <title>Draft genome sequence of five rapidly growing Mycobacterium species.</title>
        <authorList>
            <person name="Katahira K."/>
            <person name="Gotou Y."/>
            <person name="Iida K."/>
            <person name="Ogura Y."/>
            <person name="Hayashi T."/>
        </authorList>
    </citation>
    <scope>NUCLEOTIDE SEQUENCE [LARGE SCALE GENOMIC DNA]</scope>
    <source>
        <strain evidence="3">JCM15298</strain>
    </source>
</reference>
<comment type="caution">
    <text evidence="2">The sequence shown here is derived from an EMBL/GenBank/DDBJ whole genome shotgun (WGS) entry which is preliminary data.</text>
</comment>
<evidence type="ECO:0000313" key="3">
    <source>
        <dbReference type="Proteomes" id="UP000069443"/>
    </source>
</evidence>
<sequence length="178" mass="20009">MSAILRQYRVTSTSRPAEFFCDTSGAPRFDLDQPYQRGVVWGLRRQQNLIKSLLMGIPVPAIMLNDRFGAEFSHPGYSRDRCWSYAVVDGKQRITALRRFLNSEFSVPAGWFADGADGEVRFADLPVTQQRRLRNTPIAVTEGQFATLDAERELFDLLNFGGLAQGEADDDDDTGWAP</sequence>
<dbReference type="InterPro" id="IPR004919">
    <property type="entry name" value="GmrSD_N"/>
</dbReference>
<dbReference type="PANTHER" id="PTHR39639:SF1">
    <property type="entry name" value="DUF262 DOMAIN-CONTAINING PROTEIN"/>
    <property type="match status" value="1"/>
</dbReference>
<dbReference type="STRING" id="228230.RMCC_2656"/>
<feature type="domain" description="GmrSD restriction endonucleases N-terminal" evidence="1">
    <location>
        <begin position="34"/>
        <end position="108"/>
    </location>
</feature>
<dbReference type="OrthoDB" id="9787127at2"/>
<name>A0A117IA22_MYCCR</name>
<reference evidence="3" key="1">
    <citation type="journal article" date="2016" name="Genome Announc.">
        <title>Draft Genome Sequences of Five Rapidly Growing Mycobacterium Species, M. thermoresistibile, M. fortuitum subsp. acetamidolyticum, M. canariasense, M. brisbanense, and M. novocastrense.</title>
        <authorList>
            <person name="Katahira K."/>
            <person name="Ogura Y."/>
            <person name="Gotoh Y."/>
            <person name="Hayashi T."/>
        </authorList>
    </citation>
    <scope>NUCLEOTIDE SEQUENCE [LARGE SCALE GENOMIC DNA]</scope>
    <source>
        <strain evidence="3">JCM15298</strain>
    </source>
</reference>
<gene>
    <name evidence="2" type="ORF">RMCC_2656</name>
</gene>
<dbReference type="EMBL" id="BCSY01000042">
    <property type="protein sequence ID" value="GAS95690.1"/>
    <property type="molecule type" value="Genomic_DNA"/>
</dbReference>
<keyword evidence="3" id="KW-1185">Reference proteome</keyword>
<dbReference type="AlphaFoldDB" id="A0A117IA22"/>
<evidence type="ECO:0000259" key="1">
    <source>
        <dbReference type="Pfam" id="PF03235"/>
    </source>
</evidence>
<evidence type="ECO:0000313" key="2">
    <source>
        <dbReference type="EMBL" id="GAS95690.1"/>
    </source>
</evidence>
<accession>A0A117IA22</accession>
<proteinExistence type="predicted"/>
<protein>
    <recommendedName>
        <fullName evidence="1">GmrSD restriction endonucleases N-terminal domain-containing protein</fullName>
    </recommendedName>
</protein>
<dbReference type="Proteomes" id="UP000069443">
    <property type="component" value="Unassembled WGS sequence"/>
</dbReference>
<dbReference type="PANTHER" id="PTHR39639">
    <property type="entry name" value="CHROMOSOME 16, WHOLE GENOME SHOTGUN SEQUENCE"/>
    <property type="match status" value="1"/>
</dbReference>
<dbReference type="RefSeq" id="WP_062656839.1">
    <property type="nucleotide sequence ID" value="NZ_BCSY01000042.1"/>
</dbReference>
<organism evidence="2 3">
    <name type="scientific">Mycolicibacterium canariasense</name>
    <name type="common">Mycobacterium canariasense</name>
    <dbReference type="NCBI Taxonomy" id="228230"/>
    <lineage>
        <taxon>Bacteria</taxon>
        <taxon>Bacillati</taxon>
        <taxon>Actinomycetota</taxon>
        <taxon>Actinomycetes</taxon>
        <taxon>Mycobacteriales</taxon>
        <taxon>Mycobacteriaceae</taxon>
        <taxon>Mycolicibacterium</taxon>
    </lineage>
</organism>